<organism evidence="2 3">
    <name type="scientific">Macrolepiota fuliginosa MF-IS2</name>
    <dbReference type="NCBI Taxonomy" id="1400762"/>
    <lineage>
        <taxon>Eukaryota</taxon>
        <taxon>Fungi</taxon>
        <taxon>Dikarya</taxon>
        <taxon>Basidiomycota</taxon>
        <taxon>Agaricomycotina</taxon>
        <taxon>Agaricomycetes</taxon>
        <taxon>Agaricomycetidae</taxon>
        <taxon>Agaricales</taxon>
        <taxon>Agaricineae</taxon>
        <taxon>Agaricaceae</taxon>
        <taxon>Macrolepiota</taxon>
    </lineage>
</organism>
<sequence length="293" mass="31383">MSSPSLDDRVREAELALEDVSANTRDLTILIADRTGRGESTDAFEATLTDSKGEEALLRAELIILRSQLRRLLRSTAAAPQSSTALPVPGDSGLRAPFSPHLNVPANTSSIPLPGKTQAALSLSSKSPQSATPGRLTGPSVPAVLPRPPKRQASPLPMLESQVGEDPTSQTTPRARVVPPKPKRVRLGALPRQFDSVEIPPHPLISRAPPVCTSERQHQATDERVLQPAPQIVTSSKSKSNYTAVPADKCNPRTRTKEQLSDLYGREAPAAILGLVPSIFTIPSQDDLVCTFL</sequence>
<evidence type="ECO:0000313" key="3">
    <source>
        <dbReference type="Proteomes" id="UP000807342"/>
    </source>
</evidence>
<gene>
    <name evidence="2" type="ORF">P691DRAFT_778942</name>
</gene>
<accession>A0A9P5X476</accession>
<feature type="region of interest" description="Disordered" evidence="1">
    <location>
        <begin position="76"/>
        <end position="177"/>
    </location>
</feature>
<dbReference type="Proteomes" id="UP000807342">
    <property type="component" value="Unassembled WGS sequence"/>
</dbReference>
<keyword evidence="3" id="KW-1185">Reference proteome</keyword>
<comment type="caution">
    <text evidence="2">The sequence shown here is derived from an EMBL/GenBank/DDBJ whole genome shotgun (WGS) entry which is preliminary data.</text>
</comment>
<dbReference type="EMBL" id="MU151488">
    <property type="protein sequence ID" value="KAF9443339.1"/>
    <property type="molecule type" value="Genomic_DNA"/>
</dbReference>
<proteinExistence type="predicted"/>
<name>A0A9P5X476_9AGAR</name>
<dbReference type="AlphaFoldDB" id="A0A9P5X476"/>
<reference evidence="2" key="1">
    <citation type="submission" date="2020-11" db="EMBL/GenBank/DDBJ databases">
        <authorList>
            <consortium name="DOE Joint Genome Institute"/>
            <person name="Ahrendt S."/>
            <person name="Riley R."/>
            <person name="Andreopoulos W."/>
            <person name="Labutti K."/>
            <person name="Pangilinan J."/>
            <person name="Ruiz-Duenas F.J."/>
            <person name="Barrasa J.M."/>
            <person name="Sanchez-Garcia M."/>
            <person name="Camarero S."/>
            <person name="Miyauchi S."/>
            <person name="Serrano A."/>
            <person name="Linde D."/>
            <person name="Babiker R."/>
            <person name="Drula E."/>
            <person name="Ayuso-Fernandez I."/>
            <person name="Pacheco R."/>
            <person name="Padilla G."/>
            <person name="Ferreira P."/>
            <person name="Barriuso J."/>
            <person name="Kellner H."/>
            <person name="Castanera R."/>
            <person name="Alfaro M."/>
            <person name="Ramirez L."/>
            <person name="Pisabarro A.G."/>
            <person name="Kuo A."/>
            <person name="Tritt A."/>
            <person name="Lipzen A."/>
            <person name="He G."/>
            <person name="Yan M."/>
            <person name="Ng V."/>
            <person name="Cullen D."/>
            <person name="Martin F."/>
            <person name="Rosso M.-N."/>
            <person name="Henrissat B."/>
            <person name="Hibbett D."/>
            <person name="Martinez A.T."/>
            <person name="Grigoriev I.V."/>
        </authorList>
    </citation>
    <scope>NUCLEOTIDE SEQUENCE</scope>
    <source>
        <strain evidence="2">MF-IS2</strain>
    </source>
</reference>
<feature type="compositionally biased region" description="Polar residues" evidence="1">
    <location>
        <begin position="119"/>
        <end position="132"/>
    </location>
</feature>
<evidence type="ECO:0000256" key="1">
    <source>
        <dbReference type="SAM" id="MobiDB-lite"/>
    </source>
</evidence>
<evidence type="ECO:0000313" key="2">
    <source>
        <dbReference type="EMBL" id="KAF9443339.1"/>
    </source>
</evidence>
<protein>
    <submittedName>
        <fullName evidence="2">Uncharacterized protein</fullName>
    </submittedName>
</protein>